<gene>
    <name evidence="1" type="ORF">H074_25957</name>
</gene>
<dbReference type="EMBL" id="AOHO01000068">
    <property type="protein sequence ID" value="EME55018.1"/>
    <property type="molecule type" value="Genomic_DNA"/>
</dbReference>
<name>M2Z2A9_9PSEU</name>
<dbReference type="PATRIC" id="fig|1284240.4.peg.5275"/>
<sequence>MYDIFDPLSVEADQVAMRWTAIVAATTQARQGRLADDARADVVGRRLDELYRKVRKSARLNGRRPHRSPSSAQYG</sequence>
<comment type="caution">
    <text evidence="1">The sequence shown here is derived from an EMBL/GenBank/DDBJ whole genome shotgun (WGS) entry which is preliminary data.</text>
</comment>
<dbReference type="AlphaFoldDB" id="M2Z2A9"/>
<protein>
    <submittedName>
        <fullName evidence="1">Uncharacterized protein</fullName>
    </submittedName>
</protein>
<reference evidence="1 2" key="1">
    <citation type="journal article" date="2013" name="Genome Announc.">
        <title>Draft Genome Sequence of Amycolatopsis decaplanina Strain DSM 44594T.</title>
        <authorList>
            <person name="Kaur N."/>
            <person name="Kumar S."/>
            <person name="Bala M."/>
            <person name="Raghava G.P."/>
            <person name="Mayilraj S."/>
        </authorList>
    </citation>
    <scope>NUCLEOTIDE SEQUENCE [LARGE SCALE GENOMIC DNA]</scope>
    <source>
        <strain evidence="1 2">DSM 44594</strain>
    </source>
</reference>
<evidence type="ECO:0000313" key="1">
    <source>
        <dbReference type="EMBL" id="EME55018.1"/>
    </source>
</evidence>
<keyword evidence="2" id="KW-1185">Reference proteome</keyword>
<evidence type="ECO:0000313" key="2">
    <source>
        <dbReference type="Proteomes" id="UP000054226"/>
    </source>
</evidence>
<proteinExistence type="predicted"/>
<dbReference type="RefSeq" id="WP_007033016.1">
    <property type="nucleotide sequence ID" value="NZ_AOHO01000068.1"/>
</dbReference>
<organism evidence="1 2">
    <name type="scientific">Amycolatopsis decaplanina DSM 44594</name>
    <dbReference type="NCBI Taxonomy" id="1284240"/>
    <lineage>
        <taxon>Bacteria</taxon>
        <taxon>Bacillati</taxon>
        <taxon>Actinomycetota</taxon>
        <taxon>Actinomycetes</taxon>
        <taxon>Pseudonocardiales</taxon>
        <taxon>Pseudonocardiaceae</taxon>
        <taxon>Amycolatopsis</taxon>
    </lineage>
</organism>
<accession>M2Z2A9</accession>
<dbReference type="Proteomes" id="UP000054226">
    <property type="component" value="Unassembled WGS sequence"/>
</dbReference>